<comment type="catalytic activity">
    <reaction evidence="4 6">
        <text>O-phospho-L-seryl-[protein] + H2O = L-seryl-[protein] + phosphate</text>
        <dbReference type="Rhea" id="RHEA:20629"/>
        <dbReference type="Rhea" id="RHEA-COMP:9863"/>
        <dbReference type="Rhea" id="RHEA-COMP:11604"/>
        <dbReference type="ChEBI" id="CHEBI:15377"/>
        <dbReference type="ChEBI" id="CHEBI:29999"/>
        <dbReference type="ChEBI" id="CHEBI:43474"/>
        <dbReference type="ChEBI" id="CHEBI:83421"/>
        <dbReference type="EC" id="3.1.3.16"/>
    </reaction>
</comment>
<dbReference type="PANTHER" id="PTHR23081:SF22">
    <property type="entry name" value="RNA POLYMERASE II C-TERMINAL DOMAIN PHOSPHATASE-LIKE"/>
    <property type="match status" value="1"/>
</dbReference>
<reference evidence="9" key="2">
    <citation type="submission" date="2025-08" db="UniProtKB">
        <authorList>
            <consortium name="RefSeq"/>
        </authorList>
    </citation>
    <scope>IDENTIFICATION</scope>
    <source>
        <tissue evidence="9">Leaf</tissue>
    </source>
</reference>
<comment type="function">
    <text evidence="6">This promotes the activity of RNA polymerase II.</text>
</comment>
<dbReference type="PANTHER" id="PTHR23081">
    <property type="entry name" value="RNA POLYMERASE II CTD PHOSPHATASE"/>
    <property type="match status" value="1"/>
</dbReference>
<dbReference type="Proteomes" id="UP000694864">
    <property type="component" value="Chromosome 14"/>
</dbReference>
<accession>A0ABM0VYQ3</accession>
<evidence type="ECO:0000256" key="6">
    <source>
        <dbReference type="RuleBase" id="RU366066"/>
    </source>
</evidence>
<proteinExistence type="predicted"/>
<evidence type="ECO:0000256" key="4">
    <source>
        <dbReference type="ARBA" id="ARBA00047761"/>
    </source>
</evidence>
<dbReference type="InterPro" id="IPR039189">
    <property type="entry name" value="Fcp1"/>
</dbReference>
<keyword evidence="3 6" id="KW-0539">Nucleus</keyword>
<dbReference type="RefSeq" id="XP_010463191.1">
    <property type="nucleotide sequence ID" value="XM_010464889.1"/>
</dbReference>
<evidence type="ECO:0000256" key="5">
    <source>
        <dbReference type="ARBA" id="ARBA00048336"/>
    </source>
</evidence>
<evidence type="ECO:0000256" key="2">
    <source>
        <dbReference type="ARBA" id="ARBA00022801"/>
    </source>
</evidence>
<dbReference type="Gene3D" id="3.40.50.1000">
    <property type="entry name" value="HAD superfamily/HAD-like"/>
    <property type="match status" value="1"/>
</dbReference>
<dbReference type="SUPFAM" id="SSF56784">
    <property type="entry name" value="HAD-like"/>
    <property type="match status" value="1"/>
</dbReference>
<dbReference type="InterPro" id="IPR004274">
    <property type="entry name" value="FCP1_dom"/>
</dbReference>
<protein>
    <recommendedName>
        <fullName evidence="6">RNA polymerase II C-terminal domain phosphatase-like</fullName>
        <ecNumber evidence="6">3.1.3.16</ecNumber>
    </recommendedName>
</protein>
<keyword evidence="8" id="KW-1185">Reference proteome</keyword>
<evidence type="ECO:0000256" key="1">
    <source>
        <dbReference type="ARBA" id="ARBA00004123"/>
    </source>
</evidence>
<dbReference type="SMART" id="SM00577">
    <property type="entry name" value="CPDc"/>
    <property type="match status" value="1"/>
</dbReference>
<comment type="catalytic activity">
    <reaction evidence="5 6">
        <text>O-phospho-L-threonyl-[protein] + H2O = L-threonyl-[protein] + phosphate</text>
        <dbReference type="Rhea" id="RHEA:47004"/>
        <dbReference type="Rhea" id="RHEA-COMP:11060"/>
        <dbReference type="Rhea" id="RHEA-COMP:11605"/>
        <dbReference type="ChEBI" id="CHEBI:15377"/>
        <dbReference type="ChEBI" id="CHEBI:30013"/>
        <dbReference type="ChEBI" id="CHEBI:43474"/>
        <dbReference type="ChEBI" id="CHEBI:61977"/>
        <dbReference type="EC" id="3.1.3.16"/>
    </reaction>
</comment>
<dbReference type="InterPro" id="IPR011947">
    <property type="entry name" value="FCP1_euk"/>
</dbReference>
<feature type="domain" description="FCP1 homology" evidence="7">
    <location>
        <begin position="78"/>
        <end position="245"/>
    </location>
</feature>
<dbReference type="InterPro" id="IPR036412">
    <property type="entry name" value="HAD-like_sf"/>
</dbReference>
<dbReference type="NCBIfam" id="TIGR02250">
    <property type="entry name" value="FCP1_euk"/>
    <property type="match status" value="1"/>
</dbReference>
<dbReference type="Pfam" id="PF03031">
    <property type="entry name" value="NIF"/>
    <property type="match status" value="1"/>
</dbReference>
<evidence type="ECO:0000313" key="9">
    <source>
        <dbReference type="RefSeq" id="XP_010463191.1"/>
    </source>
</evidence>
<keyword evidence="2 6" id="KW-0378">Hydrolase</keyword>
<evidence type="ECO:0000259" key="7">
    <source>
        <dbReference type="PROSITE" id="PS50969"/>
    </source>
</evidence>
<comment type="subcellular location">
    <subcellularLocation>
        <location evidence="1 6">Nucleus</location>
    </subcellularLocation>
</comment>
<gene>
    <name evidence="9" type="primary">LOC104743852</name>
</gene>
<dbReference type="PROSITE" id="PS50969">
    <property type="entry name" value="FCP1"/>
    <property type="match status" value="1"/>
</dbReference>
<dbReference type="EC" id="3.1.3.16" evidence="6"/>
<reference evidence="8" key="1">
    <citation type="journal article" date="2014" name="Nat. Commun.">
        <title>The emerging biofuel crop Camelina sativa retains a highly undifferentiated hexaploid genome structure.</title>
        <authorList>
            <person name="Kagale S."/>
            <person name="Koh C."/>
            <person name="Nixon J."/>
            <person name="Bollina V."/>
            <person name="Clarke W.E."/>
            <person name="Tuteja R."/>
            <person name="Spillane C."/>
            <person name="Robinson S.J."/>
            <person name="Links M.G."/>
            <person name="Clarke C."/>
            <person name="Higgins E.E."/>
            <person name="Huebert T."/>
            <person name="Sharpe A.G."/>
            <person name="Parkin I.A."/>
        </authorList>
    </citation>
    <scope>NUCLEOTIDE SEQUENCE [LARGE SCALE GENOMIC DNA]</scope>
    <source>
        <strain evidence="8">cv. DH55</strain>
    </source>
</reference>
<dbReference type="GeneID" id="104743852"/>
<evidence type="ECO:0000313" key="8">
    <source>
        <dbReference type="Proteomes" id="UP000694864"/>
    </source>
</evidence>
<dbReference type="CDD" id="cd07521">
    <property type="entry name" value="HAD_FCP1-like"/>
    <property type="match status" value="1"/>
</dbReference>
<evidence type="ECO:0000256" key="3">
    <source>
        <dbReference type="ARBA" id="ARBA00023242"/>
    </source>
</evidence>
<sequence>MCNTFSKLAVGSAEKRAFVENACRESTASPQPKSKRQEESSSSSLCLIDDFVKRLQQLNLAYDAATARLTELASLNDNKKKKLHLVLDLDHTLIHSTLVSDFSIKEKYLLEEDDSRLDLWRCNEYMIKLRPFVHEFLLEAKKLDILFTMHVYTMGSSSYVKMVLMWIDPDKVYFRNRVITREASPYYKTLHLVKADKRRVVIVDDTIDVWPYHQRNLLQITRYKYFRDAGTMSESYAEAKKDESRRKGSLAYVLKFLKHVHKRFEEELDCKDLRPLIPAPCTQCCF</sequence>
<name>A0ABM0VYQ3_CAMSA</name>
<organism evidence="8 9">
    <name type="scientific">Camelina sativa</name>
    <name type="common">False flax</name>
    <name type="synonym">Myagrum sativum</name>
    <dbReference type="NCBI Taxonomy" id="90675"/>
    <lineage>
        <taxon>Eukaryota</taxon>
        <taxon>Viridiplantae</taxon>
        <taxon>Streptophyta</taxon>
        <taxon>Embryophyta</taxon>
        <taxon>Tracheophyta</taxon>
        <taxon>Spermatophyta</taxon>
        <taxon>Magnoliopsida</taxon>
        <taxon>eudicotyledons</taxon>
        <taxon>Gunneridae</taxon>
        <taxon>Pentapetalae</taxon>
        <taxon>rosids</taxon>
        <taxon>malvids</taxon>
        <taxon>Brassicales</taxon>
        <taxon>Brassicaceae</taxon>
        <taxon>Camelineae</taxon>
        <taxon>Camelina</taxon>
    </lineage>
</organism>
<dbReference type="InterPro" id="IPR023214">
    <property type="entry name" value="HAD_sf"/>
</dbReference>